<organism evidence="1 2">
    <name type="scientific">Hyaloscypha bicolor E</name>
    <dbReference type="NCBI Taxonomy" id="1095630"/>
    <lineage>
        <taxon>Eukaryota</taxon>
        <taxon>Fungi</taxon>
        <taxon>Dikarya</taxon>
        <taxon>Ascomycota</taxon>
        <taxon>Pezizomycotina</taxon>
        <taxon>Leotiomycetes</taxon>
        <taxon>Helotiales</taxon>
        <taxon>Hyaloscyphaceae</taxon>
        <taxon>Hyaloscypha</taxon>
        <taxon>Hyaloscypha bicolor</taxon>
    </lineage>
</organism>
<keyword evidence="2" id="KW-1185">Reference proteome</keyword>
<dbReference type="InParanoid" id="A0A2J6TBQ6"/>
<dbReference type="AlphaFoldDB" id="A0A2J6TBQ6"/>
<dbReference type="RefSeq" id="XP_024737368.1">
    <property type="nucleotide sequence ID" value="XM_024872465.1"/>
</dbReference>
<gene>
    <name evidence="1" type="ORF">K444DRAFT_393272</name>
</gene>
<protein>
    <submittedName>
        <fullName evidence="1">Uncharacterized protein</fullName>
    </submittedName>
</protein>
<evidence type="ECO:0000313" key="2">
    <source>
        <dbReference type="Proteomes" id="UP000235371"/>
    </source>
</evidence>
<proteinExistence type="predicted"/>
<evidence type="ECO:0000313" key="1">
    <source>
        <dbReference type="EMBL" id="PMD60464.1"/>
    </source>
</evidence>
<reference evidence="1 2" key="1">
    <citation type="submission" date="2016-04" db="EMBL/GenBank/DDBJ databases">
        <title>A degradative enzymes factory behind the ericoid mycorrhizal symbiosis.</title>
        <authorList>
            <consortium name="DOE Joint Genome Institute"/>
            <person name="Martino E."/>
            <person name="Morin E."/>
            <person name="Grelet G."/>
            <person name="Kuo A."/>
            <person name="Kohler A."/>
            <person name="Daghino S."/>
            <person name="Barry K."/>
            <person name="Choi C."/>
            <person name="Cichocki N."/>
            <person name="Clum A."/>
            <person name="Copeland A."/>
            <person name="Hainaut M."/>
            <person name="Haridas S."/>
            <person name="Labutti K."/>
            <person name="Lindquist E."/>
            <person name="Lipzen A."/>
            <person name="Khouja H.-R."/>
            <person name="Murat C."/>
            <person name="Ohm R."/>
            <person name="Olson A."/>
            <person name="Spatafora J."/>
            <person name="Veneault-Fourrey C."/>
            <person name="Henrissat B."/>
            <person name="Grigoriev I."/>
            <person name="Martin F."/>
            <person name="Perotto S."/>
        </authorList>
    </citation>
    <scope>NUCLEOTIDE SEQUENCE [LARGE SCALE GENOMIC DNA]</scope>
    <source>
        <strain evidence="1 2">E</strain>
    </source>
</reference>
<dbReference type="Proteomes" id="UP000235371">
    <property type="component" value="Unassembled WGS sequence"/>
</dbReference>
<name>A0A2J6TBQ6_9HELO</name>
<dbReference type="GeneID" id="36580546"/>
<accession>A0A2J6TBQ6</accession>
<dbReference type="EMBL" id="KZ613790">
    <property type="protein sequence ID" value="PMD60464.1"/>
    <property type="molecule type" value="Genomic_DNA"/>
</dbReference>
<sequence length="222" mass="24450">MTPHNYLFEAGKMDAFGRVSVLLFRYYLSYSEVLKRSLLGAFILRTLEIGPINTKTPTATAPPFYVVLPENQARKSILVDINLPPGQSPYTTCWYPISVGEHSLLSLQIPTIPKGQLLPPPSSPLPYDDTGNTRTSHHPWLRAATLAASLTYSGATAIHAGLISWSRKAFGGLATTQGRCKSCSTQCVSRSNRYCCYSFHIAGVERHTLSSCTFNSYRNAKT</sequence>